<dbReference type="PROSITE" id="PS51462">
    <property type="entry name" value="NUDIX"/>
    <property type="match status" value="1"/>
</dbReference>
<dbReference type="InterPro" id="IPR015797">
    <property type="entry name" value="NUDIX_hydrolase-like_dom_sf"/>
</dbReference>
<dbReference type="Gene3D" id="3.90.79.10">
    <property type="entry name" value="Nucleoside Triphosphate Pyrophosphohydrolase"/>
    <property type="match status" value="1"/>
</dbReference>
<dbReference type="GO" id="GO:0019693">
    <property type="term" value="P:ribose phosphate metabolic process"/>
    <property type="evidence" value="ECO:0007669"/>
    <property type="project" value="TreeGrafter"/>
</dbReference>
<dbReference type="PANTHER" id="PTHR11839:SF1">
    <property type="entry name" value="ADP-SUGAR PYROPHOSPHATASE"/>
    <property type="match status" value="1"/>
</dbReference>
<feature type="domain" description="Nudix hydrolase" evidence="3">
    <location>
        <begin position="46"/>
        <end position="187"/>
    </location>
</feature>
<dbReference type="GO" id="GO:0005634">
    <property type="term" value="C:nucleus"/>
    <property type="evidence" value="ECO:0007669"/>
    <property type="project" value="TreeGrafter"/>
</dbReference>
<evidence type="ECO:0000259" key="3">
    <source>
        <dbReference type="PROSITE" id="PS51462"/>
    </source>
</evidence>
<dbReference type="PROSITE" id="PS00893">
    <property type="entry name" value="NUDIX_BOX"/>
    <property type="match status" value="1"/>
</dbReference>
<evidence type="ECO:0000256" key="1">
    <source>
        <dbReference type="ARBA" id="ARBA00022801"/>
    </source>
</evidence>
<dbReference type="Proteomes" id="UP001489004">
    <property type="component" value="Unassembled WGS sequence"/>
</dbReference>
<keyword evidence="1 2" id="KW-0378">Hydrolase</keyword>
<dbReference type="FunFam" id="3.90.79.10:FF:000016">
    <property type="entry name" value="ADP-sugar pyrophosphatase isoform X1"/>
    <property type="match status" value="1"/>
</dbReference>
<proteinExistence type="inferred from homology"/>
<evidence type="ECO:0000256" key="2">
    <source>
        <dbReference type="RuleBase" id="RU003476"/>
    </source>
</evidence>
<dbReference type="InterPro" id="IPR020084">
    <property type="entry name" value="NUDIX_hydrolase_CS"/>
</dbReference>
<dbReference type="Pfam" id="PF00293">
    <property type="entry name" value="NUDIX"/>
    <property type="match status" value="1"/>
</dbReference>
<comment type="similarity">
    <text evidence="2">Belongs to the Nudix hydrolase family.</text>
</comment>
<dbReference type="EMBL" id="JALJOR010000012">
    <property type="protein sequence ID" value="KAK9807593.1"/>
    <property type="molecule type" value="Genomic_DNA"/>
</dbReference>
<dbReference type="SUPFAM" id="SSF55811">
    <property type="entry name" value="Nudix"/>
    <property type="match status" value="1"/>
</dbReference>
<dbReference type="InterPro" id="IPR000086">
    <property type="entry name" value="NUDIX_hydrolase_dom"/>
</dbReference>
<dbReference type="InterPro" id="IPR020476">
    <property type="entry name" value="Nudix_hydrolase"/>
</dbReference>
<dbReference type="GO" id="GO:0006753">
    <property type="term" value="P:nucleoside phosphate metabolic process"/>
    <property type="evidence" value="ECO:0007669"/>
    <property type="project" value="TreeGrafter"/>
</dbReference>
<reference evidence="4 5" key="1">
    <citation type="journal article" date="2024" name="Nat. Commun.">
        <title>Phylogenomics reveals the evolutionary origins of lichenization in chlorophyte algae.</title>
        <authorList>
            <person name="Puginier C."/>
            <person name="Libourel C."/>
            <person name="Otte J."/>
            <person name="Skaloud P."/>
            <person name="Haon M."/>
            <person name="Grisel S."/>
            <person name="Petersen M."/>
            <person name="Berrin J.G."/>
            <person name="Delaux P.M."/>
            <person name="Dal Grande F."/>
            <person name="Keller J."/>
        </authorList>
    </citation>
    <scope>NUCLEOTIDE SEQUENCE [LARGE SCALE GENOMIC DNA]</scope>
    <source>
        <strain evidence="4 5">SAG 2043</strain>
    </source>
</reference>
<dbReference type="AlphaFoldDB" id="A0AAW1PHE8"/>
<sequence>MSRVLEKKDFGATGFRWLTLKRITYQDPEGRQRQWESAERTTRPDCGVDGVAIIARVLSATEPPKIILEAQFRPPQDAIVIELPAGLIDAGETAAEAAVRELKEETGYSGRVVEETPVCWSDPGMTNANMQVVVMDVDANAPENAIIHPELEDGEFIEVFLLPLEGLHEALLAVKAEKGWEMDARLLI</sequence>
<name>A0AAW1PHE8_9CHLO</name>
<keyword evidence="5" id="KW-1185">Reference proteome</keyword>
<dbReference type="CDD" id="cd18888">
    <property type="entry name" value="NUDIX_ADPRase_Nudt5"/>
    <property type="match status" value="1"/>
</dbReference>
<protein>
    <recommendedName>
        <fullName evidence="3">Nudix hydrolase domain-containing protein</fullName>
    </recommendedName>
</protein>
<gene>
    <name evidence="4" type="ORF">WJX72_003628</name>
</gene>
<dbReference type="PANTHER" id="PTHR11839">
    <property type="entry name" value="UDP/ADP-SUGAR PYROPHOSPHATASE"/>
    <property type="match status" value="1"/>
</dbReference>
<organism evidence="4 5">
    <name type="scientific">[Myrmecia] bisecta</name>
    <dbReference type="NCBI Taxonomy" id="41462"/>
    <lineage>
        <taxon>Eukaryota</taxon>
        <taxon>Viridiplantae</taxon>
        <taxon>Chlorophyta</taxon>
        <taxon>core chlorophytes</taxon>
        <taxon>Trebouxiophyceae</taxon>
        <taxon>Trebouxiales</taxon>
        <taxon>Trebouxiaceae</taxon>
        <taxon>Myrmecia</taxon>
    </lineage>
</organism>
<dbReference type="PRINTS" id="PR00502">
    <property type="entry name" value="NUDIXFAMILY"/>
</dbReference>
<evidence type="ECO:0000313" key="5">
    <source>
        <dbReference type="Proteomes" id="UP001489004"/>
    </source>
</evidence>
<dbReference type="GO" id="GO:0047631">
    <property type="term" value="F:ADP-ribose diphosphatase activity"/>
    <property type="evidence" value="ECO:0007669"/>
    <property type="project" value="TreeGrafter"/>
</dbReference>
<accession>A0AAW1PHE8</accession>
<comment type="caution">
    <text evidence="4">The sequence shown here is derived from an EMBL/GenBank/DDBJ whole genome shotgun (WGS) entry which is preliminary data.</text>
</comment>
<evidence type="ECO:0000313" key="4">
    <source>
        <dbReference type="EMBL" id="KAK9807593.1"/>
    </source>
</evidence>